<protein>
    <submittedName>
        <fullName evidence="1">Uncharacterized protein</fullName>
    </submittedName>
</protein>
<dbReference type="EMBL" id="NQVN01000001">
    <property type="protein sequence ID" value="PIP00681.1"/>
    <property type="molecule type" value="Genomic_DNA"/>
</dbReference>
<dbReference type="OrthoDB" id="8912230at2"/>
<comment type="caution">
    <text evidence="1">The sequence shown here is derived from an EMBL/GenBank/DDBJ whole genome shotgun (WGS) entry which is preliminary data.</text>
</comment>
<keyword evidence="2" id="KW-1185">Reference proteome</keyword>
<dbReference type="AlphaFoldDB" id="A0A2G9X2T8"/>
<accession>A0A2G9X2T8</accession>
<proteinExistence type="predicted"/>
<sequence>MTATTAVFTPPPIEQFFSQRGQLLISSADGSRLHVLAEVENLTSTPTYNEVDINSKSFPTTKLVSTIVMSTSLALKATVTSLNKTTLALLAGAASTENTMLQTAVASTTVAFSDVAVGDIFDLGHAKVTVTSITDGEVAPVEYVSGTHYRLDAPTGKLEIIALPAGAGDDISVTFTAAAITEADGLLELGPLSGTGIRRKLVYRELGAIGPFNLEATFWDVQLRADGDWSMIGEDNAVGQISLSGKVFATSGHPAGQEYGRIRTIAKS</sequence>
<dbReference type="Proteomes" id="UP000231070">
    <property type="component" value="Unassembled WGS sequence"/>
</dbReference>
<gene>
    <name evidence="1" type="ORF">CJ014_00830</name>
</gene>
<name>A0A2G9X2T8_9HYPH</name>
<organism evidence="1 2">
    <name type="scientific">Pleomorphomonas carboxyditropha</name>
    <dbReference type="NCBI Taxonomy" id="2023338"/>
    <lineage>
        <taxon>Bacteria</taxon>
        <taxon>Pseudomonadati</taxon>
        <taxon>Pseudomonadota</taxon>
        <taxon>Alphaproteobacteria</taxon>
        <taxon>Hyphomicrobiales</taxon>
        <taxon>Pleomorphomonadaceae</taxon>
        <taxon>Pleomorphomonas</taxon>
    </lineage>
</organism>
<dbReference type="RefSeq" id="WP_100078624.1">
    <property type="nucleotide sequence ID" value="NZ_NQVN01000001.1"/>
</dbReference>
<evidence type="ECO:0000313" key="1">
    <source>
        <dbReference type="EMBL" id="PIP00681.1"/>
    </source>
</evidence>
<reference evidence="1 2" key="1">
    <citation type="submission" date="2017-08" db="EMBL/GenBank/DDBJ databases">
        <title>Pleomorphomonas carboxidotrophicus sp. nov., a new mesophilic hydrogenogenic carboxidotroph.</title>
        <authorList>
            <person name="Esquivel-Elizondo S."/>
            <person name="Krajmalnik-Brown R."/>
            <person name="Maldonado J."/>
        </authorList>
    </citation>
    <scope>NUCLEOTIDE SEQUENCE [LARGE SCALE GENOMIC DNA]</scope>
    <source>
        <strain evidence="1 2">SVCO-16</strain>
    </source>
</reference>
<evidence type="ECO:0000313" key="2">
    <source>
        <dbReference type="Proteomes" id="UP000231070"/>
    </source>
</evidence>